<dbReference type="EMBL" id="FNEW01000001">
    <property type="protein sequence ID" value="SDJ25604.1"/>
    <property type="molecule type" value="Genomic_DNA"/>
</dbReference>
<proteinExistence type="predicted"/>
<evidence type="ECO:0000313" key="1">
    <source>
        <dbReference type="EMBL" id="SDJ25604.1"/>
    </source>
</evidence>
<sequence length="31" mass="3454">MRTVLILSVLGLAAWFLLLSTLRILLLIGML</sequence>
<dbReference type="AlphaFoldDB" id="A0A7Z7BHW9"/>
<organism evidence="1 2">
    <name type="scientific">Agrobacterium fabrum</name>
    <dbReference type="NCBI Taxonomy" id="1176649"/>
    <lineage>
        <taxon>Bacteria</taxon>
        <taxon>Pseudomonadati</taxon>
        <taxon>Pseudomonadota</taxon>
        <taxon>Alphaproteobacteria</taxon>
        <taxon>Hyphomicrobiales</taxon>
        <taxon>Rhizobiaceae</taxon>
        <taxon>Rhizobium/Agrobacterium group</taxon>
        <taxon>Agrobacterium</taxon>
        <taxon>Agrobacterium tumefaciens complex</taxon>
    </lineage>
</organism>
<gene>
    <name evidence="1" type="ORF">SAMN05428983_0848</name>
</gene>
<evidence type="ECO:0000313" key="2">
    <source>
        <dbReference type="Proteomes" id="UP000198917"/>
    </source>
</evidence>
<accession>A0A7Z7BHW9</accession>
<dbReference type="Proteomes" id="UP000198917">
    <property type="component" value="Unassembled WGS sequence"/>
</dbReference>
<name>A0A7Z7BHW9_9HYPH</name>
<comment type="caution">
    <text evidence="1">The sequence shown here is derived from an EMBL/GenBank/DDBJ whole genome shotgun (WGS) entry which is preliminary data.</text>
</comment>
<protein>
    <submittedName>
        <fullName evidence="1">Uncharacterized protein</fullName>
    </submittedName>
</protein>
<reference evidence="1 2" key="1">
    <citation type="submission" date="2016-10" db="EMBL/GenBank/DDBJ databases">
        <authorList>
            <person name="Varghese N."/>
            <person name="Submissions S."/>
        </authorList>
    </citation>
    <scope>NUCLEOTIDE SEQUENCE [LARGE SCALE GENOMIC DNA]</scope>
    <source>
        <strain evidence="1 2">PDC82</strain>
    </source>
</reference>